<sequence length="231" mass="25042">MTGRFVIGEGYASYRGPSTDNVQHRHAAFQVTVAVKGEVVMTDESGACHRDVALIVPPMVRHRMSAAPYLRTWFIEPQCSFAAGLRERCGAGITAAGDLRGLREEDVQIAGAPQSSGTLDPRLLAAMEALARRDIQVTGAAVEAGLSPQRLRALARRQLGMPLARWRIWRRLTRAARALVEGQSIAEAAITGGFADQAHFSRRLREMMGLTPTAVLPMLRPSAARSDVDGD</sequence>
<dbReference type="InterPro" id="IPR050204">
    <property type="entry name" value="AraC_XylS_family_regulators"/>
</dbReference>
<dbReference type="GO" id="GO:0043565">
    <property type="term" value="F:sequence-specific DNA binding"/>
    <property type="evidence" value="ECO:0007669"/>
    <property type="project" value="InterPro"/>
</dbReference>
<dbReference type="InterPro" id="IPR018062">
    <property type="entry name" value="HTH_AraC-typ_CS"/>
</dbReference>
<dbReference type="PANTHER" id="PTHR46796">
    <property type="entry name" value="HTH-TYPE TRANSCRIPTIONAL ACTIVATOR RHAS-RELATED"/>
    <property type="match status" value="1"/>
</dbReference>
<dbReference type="Proteomes" id="UP001143474">
    <property type="component" value="Unassembled WGS sequence"/>
</dbReference>
<comment type="caution">
    <text evidence="5">The sequence shown here is derived from an EMBL/GenBank/DDBJ whole genome shotgun (WGS) entry which is preliminary data.</text>
</comment>
<dbReference type="PROSITE" id="PS01124">
    <property type="entry name" value="HTH_ARAC_FAMILY_2"/>
    <property type="match status" value="1"/>
</dbReference>
<protein>
    <submittedName>
        <fullName evidence="5">AraC family transcriptional regulator</fullName>
    </submittedName>
</protein>
<evidence type="ECO:0000313" key="6">
    <source>
        <dbReference type="Proteomes" id="UP001143474"/>
    </source>
</evidence>
<dbReference type="InterPro" id="IPR009057">
    <property type="entry name" value="Homeodomain-like_sf"/>
</dbReference>
<dbReference type="PROSITE" id="PS00041">
    <property type="entry name" value="HTH_ARAC_FAMILY_1"/>
    <property type="match status" value="1"/>
</dbReference>
<organism evidence="5 6">
    <name type="scientific">Streptosporangium carneum</name>
    <dbReference type="NCBI Taxonomy" id="47481"/>
    <lineage>
        <taxon>Bacteria</taxon>
        <taxon>Bacillati</taxon>
        <taxon>Actinomycetota</taxon>
        <taxon>Actinomycetes</taxon>
        <taxon>Streptosporangiales</taxon>
        <taxon>Streptosporangiaceae</taxon>
        <taxon>Streptosporangium</taxon>
    </lineage>
</organism>
<dbReference type="Gene3D" id="1.10.10.60">
    <property type="entry name" value="Homeodomain-like"/>
    <property type="match status" value="1"/>
</dbReference>
<keyword evidence="2" id="KW-0238">DNA-binding</keyword>
<feature type="domain" description="HTH araC/xylS-type" evidence="4">
    <location>
        <begin position="121"/>
        <end position="218"/>
    </location>
</feature>
<evidence type="ECO:0000256" key="1">
    <source>
        <dbReference type="ARBA" id="ARBA00023015"/>
    </source>
</evidence>
<name>A0A9W6I2X7_9ACTN</name>
<dbReference type="AlphaFoldDB" id="A0A9W6I2X7"/>
<proteinExistence type="predicted"/>
<reference evidence="5" key="2">
    <citation type="submission" date="2023-01" db="EMBL/GenBank/DDBJ databases">
        <authorList>
            <person name="Sun Q."/>
            <person name="Evtushenko L."/>
        </authorList>
    </citation>
    <scope>NUCLEOTIDE SEQUENCE</scope>
    <source>
        <strain evidence="5">VKM Ac-2007</strain>
    </source>
</reference>
<evidence type="ECO:0000313" key="5">
    <source>
        <dbReference type="EMBL" id="GLK11055.1"/>
    </source>
</evidence>
<keyword evidence="3" id="KW-0804">Transcription</keyword>
<accession>A0A9W6I2X7</accession>
<keyword evidence="6" id="KW-1185">Reference proteome</keyword>
<dbReference type="GO" id="GO:0003700">
    <property type="term" value="F:DNA-binding transcription factor activity"/>
    <property type="evidence" value="ECO:0007669"/>
    <property type="project" value="InterPro"/>
</dbReference>
<evidence type="ECO:0000256" key="2">
    <source>
        <dbReference type="ARBA" id="ARBA00023125"/>
    </source>
</evidence>
<dbReference type="EMBL" id="BSEV01000010">
    <property type="protein sequence ID" value="GLK11055.1"/>
    <property type="molecule type" value="Genomic_DNA"/>
</dbReference>
<evidence type="ECO:0000256" key="3">
    <source>
        <dbReference type="ARBA" id="ARBA00023163"/>
    </source>
</evidence>
<dbReference type="SUPFAM" id="SSF46689">
    <property type="entry name" value="Homeodomain-like"/>
    <property type="match status" value="1"/>
</dbReference>
<keyword evidence="1" id="KW-0805">Transcription regulation</keyword>
<dbReference type="SMART" id="SM00342">
    <property type="entry name" value="HTH_ARAC"/>
    <property type="match status" value="1"/>
</dbReference>
<dbReference type="InterPro" id="IPR018060">
    <property type="entry name" value="HTH_AraC"/>
</dbReference>
<gene>
    <name evidence="5" type="ORF">GCM10017600_44610</name>
</gene>
<dbReference type="Pfam" id="PF12833">
    <property type="entry name" value="HTH_18"/>
    <property type="match status" value="1"/>
</dbReference>
<evidence type="ECO:0000259" key="4">
    <source>
        <dbReference type="PROSITE" id="PS01124"/>
    </source>
</evidence>
<reference evidence="5" key="1">
    <citation type="journal article" date="2014" name="Int. J. Syst. Evol. Microbiol.">
        <title>Complete genome sequence of Corynebacterium casei LMG S-19264T (=DSM 44701T), isolated from a smear-ripened cheese.</title>
        <authorList>
            <consortium name="US DOE Joint Genome Institute (JGI-PGF)"/>
            <person name="Walter F."/>
            <person name="Albersmeier A."/>
            <person name="Kalinowski J."/>
            <person name="Ruckert C."/>
        </authorList>
    </citation>
    <scope>NUCLEOTIDE SEQUENCE</scope>
    <source>
        <strain evidence="5">VKM Ac-2007</strain>
    </source>
</reference>